<dbReference type="RefSeq" id="WP_192596069.1">
    <property type="nucleotide sequence ID" value="NZ_BAAALJ010000013.1"/>
</dbReference>
<feature type="domain" description="Gfo/Idh/MocA-like oxidoreductase N-terminal" evidence="3">
    <location>
        <begin position="10"/>
        <end position="128"/>
    </location>
</feature>
<proteinExistence type="predicted"/>
<dbReference type="PANTHER" id="PTHR43818">
    <property type="entry name" value="BCDNA.GH03377"/>
    <property type="match status" value="1"/>
</dbReference>
<name>A0ABR9JGW7_9MICC</name>
<evidence type="ECO:0000313" key="6">
    <source>
        <dbReference type="Proteomes" id="UP000643525"/>
    </source>
</evidence>
<evidence type="ECO:0000256" key="1">
    <source>
        <dbReference type="ARBA" id="ARBA00023002"/>
    </source>
</evidence>
<evidence type="ECO:0000259" key="4">
    <source>
        <dbReference type="Pfam" id="PF22725"/>
    </source>
</evidence>
<dbReference type="SUPFAM" id="SSF51735">
    <property type="entry name" value="NAD(P)-binding Rossmann-fold domains"/>
    <property type="match status" value="1"/>
</dbReference>
<keyword evidence="6" id="KW-1185">Reference proteome</keyword>
<dbReference type="Pfam" id="PF22725">
    <property type="entry name" value="GFO_IDH_MocA_C3"/>
    <property type="match status" value="1"/>
</dbReference>
<sequence>MAERAKPRLGVAMIGHSFMGRTHSHAWRSASRFFNLPLEPEMKVLVGRDQPRAEAAASTLGWAEVSTDWRQVLERKDVHLIDICTPGDTHAEIAEAALDAGKHVLVEKPMANSVAEAQRMVDAAQRARSQGIHAMVGFTYRRVPALQLARELISEGRIGEIRQVRAQYLQDWLADPEVPLSWRLDREKAGSGALGDIGAHIVDLTYFLTGERFAGVSGLLDTLVPERPIAAPAGGDGADGAAGSAGAGGGLGGGVGGDARGPVTVDDTALVTGRLSSGAPVILEATRFAWGRKNAMRIEVSGSRGAICFDFEEMNVLHHYDASAPARTAGFTRILATEPEHPFVEAWWPPGHGLGYEHGFTHQVVDLVRGIAADQAPRPSFEDGLHVQHVLDAIERSSGAANQWTAVHQSERS</sequence>
<keyword evidence="2" id="KW-0520">NAD</keyword>
<dbReference type="Gene3D" id="3.30.360.10">
    <property type="entry name" value="Dihydrodipicolinate Reductase, domain 2"/>
    <property type="match status" value="1"/>
</dbReference>
<dbReference type="Gene3D" id="3.40.50.720">
    <property type="entry name" value="NAD(P)-binding Rossmann-like Domain"/>
    <property type="match status" value="1"/>
</dbReference>
<protein>
    <submittedName>
        <fullName evidence="5">Dehydrogenase</fullName>
    </submittedName>
</protein>
<dbReference type="InterPro" id="IPR000683">
    <property type="entry name" value="Gfo/Idh/MocA-like_OxRdtase_N"/>
</dbReference>
<comment type="caution">
    <text evidence="5">The sequence shown here is derived from an EMBL/GenBank/DDBJ whole genome shotgun (WGS) entry which is preliminary data.</text>
</comment>
<organism evidence="5 6">
    <name type="scientific">Nesterenkonia lutea</name>
    <dbReference type="NCBI Taxonomy" id="272919"/>
    <lineage>
        <taxon>Bacteria</taxon>
        <taxon>Bacillati</taxon>
        <taxon>Actinomycetota</taxon>
        <taxon>Actinomycetes</taxon>
        <taxon>Micrococcales</taxon>
        <taxon>Micrococcaceae</taxon>
        <taxon>Nesterenkonia</taxon>
    </lineage>
</organism>
<reference evidence="5 6" key="1">
    <citation type="submission" date="2020-10" db="EMBL/GenBank/DDBJ databases">
        <title>Sequencing the genomes of 1000 actinobacteria strains.</title>
        <authorList>
            <person name="Klenk H.-P."/>
        </authorList>
    </citation>
    <scope>NUCLEOTIDE SEQUENCE [LARGE SCALE GENOMIC DNA]</scope>
    <source>
        <strain evidence="5 6">DSM 15666</strain>
    </source>
</reference>
<evidence type="ECO:0000313" key="5">
    <source>
        <dbReference type="EMBL" id="MBE1525167.1"/>
    </source>
</evidence>
<evidence type="ECO:0000256" key="2">
    <source>
        <dbReference type="ARBA" id="ARBA00023027"/>
    </source>
</evidence>
<evidence type="ECO:0000259" key="3">
    <source>
        <dbReference type="Pfam" id="PF01408"/>
    </source>
</evidence>
<dbReference type="PANTHER" id="PTHR43818:SF11">
    <property type="entry name" value="BCDNA.GH03377"/>
    <property type="match status" value="1"/>
</dbReference>
<dbReference type="EMBL" id="JADBED010000001">
    <property type="protein sequence ID" value="MBE1525167.1"/>
    <property type="molecule type" value="Genomic_DNA"/>
</dbReference>
<dbReference type="InterPro" id="IPR036291">
    <property type="entry name" value="NAD(P)-bd_dom_sf"/>
</dbReference>
<feature type="domain" description="GFO/IDH/MocA-like oxidoreductase" evidence="4">
    <location>
        <begin position="147"/>
        <end position="307"/>
    </location>
</feature>
<accession>A0ABR9JGW7</accession>
<dbReference type="SUPFAM" id="SSF55347">
    <property type="entry name" value="Glyceraldehyde-3-phosphate dehydrogenase-like, C-terminal domain"/>
    <property type="match status" value="1"/>
</dbReference>
<dbReference type="InterPro" id="IPR055170">
    <property type="entry name" value="GFO_IDH_MocA-like_dom"/>
</dbReference>
<dbReference type="Pfam" id="PF01408">
    <property type="entry name" value="GFO_IDH_MocA"/>
    <property type="match status" value="1"/>
</dbReference>
<dbReference type="Proteomes" id="UP000643525">
    <property type="component" value="Unassembled WGS sequence"/>
</dbReference>
<gene>
    <name evidence="5" type="ORF">H4W27_002285</name>
</gene>
<dbReference type="InterPro" id="IPR050463">
    <property type="entry name" value="Gfo/Idh/MocA_oxidrdct_glycsds"/>
</dbReference>
<keyword evidence="1" id="KW-0560">Oxidoreductase</keyword>